<keyword evidence="1" id="KW-0732">Signal</keyword>
<reference evidence="4" key="1">
    <citation type="journal article" date="2015" name="Nat. Genet.">
        <title>The genome and transcriptome of the zoonotic hookworm Ancylostoma ceylanicum identify infection-specific gene families.</title>
        <authorList>
            <person name="Schwarz E.M."/>
            <person name="Hu Y."/>
            <person name="Antoshechkin I."/>
            <person name="Miller M.M."/>
            <person name="Sternberg P.W."/>
            <person name="Aroian R.V."/>
        </authorList>
    </citation>
    <scope>NUCLEOTIDE SEQUENCE</scope>
    <source>
        <strain evidence="4">HY135</strain>
    </source>
</reference>
<keyword evidence="4" id="KW-1185">Reference proteome</keyword>
<evidence type="ECO:0000313" key="4">
    <source>
        <dbReference type="Proteomes" id="UP000024635"/>
    </source>
</evidence>
<gene>
    <name evidence="3" type="primary">Acey_s0048.g1632</name>
    <name evidence="3" type="synonym">Acey-C04G2.11</name>
    <name evidence="3" type="ORF">Y032_0048g1632</name>
</gene>
<dbReference type="PANTHER" id="PTHR21662">
    <property type="entry name" value="RECEPTOR PROTEIN-TYROSINE KINASE"/>
    <property type="match status" value="1"/>
</dbReference>
<feature type="domain" description="Receptor L-domain" evidence="2">
    <location>
        <begin position="191"/>
        <end position="286"/>
    </location>
</feature>
<sequence>MYRCSFLATAFFIISSYSSVNSQGILSDLPPPCEFYGTLSASTNAPWATDCSMVVGDIVIDATSNMTETQLQKLFQNVDSIEGSLVVRNTALKQLSFLKNLKVLTRGWSENILEIVENPLLTQIYLEKLNHSNGVIVVKDNPQLDLAKYCKMFDKLLLGNRVILRNKVNCGFQIDFGLTFTSILNVPANLSVIYGNVFFEDTGINPERLAVFRSVKKLYGCLRVVQTNFETLSFLENLEEIHCQSQAAIKITGNNYLEYLGFQKLTKITTLHQLEISNNRILEISFDEAELFASLSVPSDRIAGLWPKEDLPADICTFNSLKDDIASLPENCTSLLGLLYYNGVSFSEKQVAKFQQIRKIYGNIDMVAVNIQDLSMFSSLETIISFNVSYPAIQLLSIPNIKSVKLPKLQKLYAPTSSKFIIDEFENLNITLADCSFFKDIIHEPLTIDWMACDLWYELSTSTSPPVPTN</sequence>
<dbReference type="InterPro" id="IPR053079">
    <property type="entry name" value="SPS2_domain"/>
</dbReference>
<evidence type="ECO:0000256" key="1">
    <source>
        <dbReference type="SAM" id="SignalP"/>
    </source>
</evidence>
<dbReference type="Proteomes" id="UP000024635">
    <property type="component" value="Unassembled WGS sequence"/>
</dbReference>
<comment type="caution">
    <text evidence="3">The sequence shown here is derived from an EMBL/GenBank/DDBJ whole genome shotgun (WGS) entry which is preliminary data.</text>
</comment>
<dbReference type="PANTHER" id="PTHR21662:SF59">
    <property type="entry name" value="RECEPTOR PROTEIN-TYROSINE KINASE"/>
    <property type="match status" value="1"/>
</dbReference>
<protein>
    <recommendedName>
        <fullName evidence="2">Receptor L-domain domain-containing protein</fullName>
    </recommendedName>
</protein>
<feature type="signal peptide" evidence="1">
    <location>
        <begin position="1"/>
        <end position="22"/>
    </location>
</feature>
<dbReference type="OrthoDB" id="5869109at2759"/>
<dbReference type="InterPro" id="IPR036941">
    <property type="entry name" value="Rcpt_L-dom_sf"/>
</dbReference>
<dbReference type="Gene3D" id="3.80.20.20">
    <property type="entry name" value="Receptor L-domain"/>
    <property type="match status" value="3"/>
</dbReference>
<dbReference type="Pfam" id="PF01030">
    <property type="entry name" value="Recep_L_domain"/>
    <property type="match status" value="3"/>
</dbReference>
<dbReference type="SUPFAM" id="SSF52058">
    <property type="entry name" value="L domain-like"/>
    <property type="match status" value="3"/>
</dbReference>
<name>A0A016UAF7_9BILA</name>
<evidence type="ECO:0000313" key="3">
    <source>
        <dbReference type="EMBL" id="EYC12140.1"/>
    </source>
</evidence>
<feature type="domain" description="Receptor L-domain" evidence="2">
    <location>
        <begin position="331"/>
        <end position="418"/>
    </location>
</feature>
<dbReference type="InterPro" id="IPR000494">
    <property type="entry name" value="Rcpt_L-dom"/>
</dbReference>
<feature type="chain" id="PRO_5001489069" description="Receptor L-domain domain-containing protein" evidence="1">
    <location>
        <begin position="23"/>
        <end position="470"/>
    </location>
</feature>
<dbReference type="AlphaFoldDB" id="A0A016UAF7"/>
<evidence type="ECO:0000259" key="2">
    <source>
        <dbReference type="Pfam" id="PF01030"/>
    </source>
</evidence>
<organism evidence="3 4">
    <name type="scientific">Ancylostoma ceylanicum</name>
    <dbReference type="NCBI Taxonomy" id="53326"/>
    <lineage>
        <taxon>Eukaryota</taxon>
        <taxon>Metazoa</taxon>
        <taxon>Ecdysozoa</taxon>
        <taxon>Nematoda</taxon>
        <taxon>Chromadorea</taxon>
        <taxon>Rhabditida</taxon>
        <taxon>Rhabditina</taxon>
        <taxon>Rhabditomorpha</taxon>
        <taxon>Strongyloidea</taxon>
        <taxon>Ancylostomatidae</taxon>
        <taxon>Ancylostomatinae</taxon>
        <taxon>Ancylostoma</taxon>
    </lineage>
</organism>
<dbReference type="EMBL" id="JARK01001384">
    <property type="protein sequence ID" value="EYC12140.1"/>
    <property type="molecule type" value="Genomic_DNA"/>
</dbReference>
<proteinExistence type="predicted"/>
<accession>A0A016UAF7</accession>
<feature type="domain" description="Receptor L-domain" evidence="2">
    <location>
        <begin position="50"/>
        <end position="149"/>
    </location>
</feature>